<evidence type="ECO:0000313" key="7">
    <source>
        <dbReference type="EMBL" id="MBB5201231.1"/>
    </source>
</evidence>
<evidence type="ECO:0000256" key="3">
    <source>
        <dbReference type="ARBA" id="ARBA00022989"/>
    </source>
</evidence>
<accession>A0A840RXG5</accession>
<feature type="transmembrane region" description="Helical" evidence="6">
    <location>
        <begin position="198"/>
        <end position="217"/>
    </location>
</feature>
<proteinExistence type="predicted"/>
<evidence type="ECO:0000313" key="8">
    <source>
        <dbReference type="Proteomes" id="UP000571084"/>
    </source>
</evidence>
<evidence type="ECO:0000256" key="6">
    <source>
        <dbReference type="SAM" id="Phobius"/>
    </source>
</evidence>
<evidence type="ECO:0000256" key="1">
    <source>
        <dbReference type="ARBA" id="ARBA00004141"/>
    </source>
</evidence>
<dbReference type="RefSeq" id="WP_168056661.1">
    <property type="nucleotide sequence ID" value="NZ_JAAOZT010000012.1"/>
</dbReference>
<dbReference type="Pfam" id="PF07264">
    <property type="entry name" value="EI24"/>
    <property type="match status" value="1"/>
</dbReference>
<keyword evidence="8" id="KW-1185">Reference proteome</keyword>
<keyword evidence="4 6" id="KW-0472">Membrane</keyword>
<evidence type="ECO:0000256" key="4">
    <source>
        <dbReference type="ARBA" id="ARBA00023136"/>
    </source>
</evidence>
<evidence type="ECO:0000256" key="5">
    <source>
        <dbReference type="SAM" id="MobiDB-lite"/>
    </source>
</evidence>
<protein>
    <recommendedName>
        <fullName evidence="9">Etoposide-induced protein 2.4 (EI24)</fullName>
    </recommendedName>
</protein>
<evidence type="ECO:0000256" key="2">
    <source>
        <dbReference type="ARBA" id="ARBA00022692"/>
    </source>
</evidence>
<comment type="subcellular location">
    <subcellularLocation>
        <location evidence="1">Membrane</location>
        <topology evidence="1">Multi-pass membrane protein</topology>
    </subcellularLocation>
</comment>
<dbReference type="EMBL" id="JACHHQ010000006">
    <property type="protein sequence ID" value="MBB5201231.1"/>
    <property type="molecule type" value="Genomic_DNA"/>
</dbReference>
<feature type="transmembrane region" description="Helical" evidence="6">
    <location>
        <begin position="154"/>
        <end position="177"/>
    </location>
</feature>
<gene>
    <name evidence="7" type="ORF">HNR39_003080</name>
</gene>
<comment type="caution">
    <text evidence="7">The sequence shown here is derived from an EMBL/GenBank/DDBJ whole genome shotgun (WGS) entry which is preliminary data.</text>
</comment>
<name>A0A840RXG5_9BURK</name>
<keyword evidence="2 6" id="KW-0812">Transmembrane</keyword>
<evidence type="ECO:0008006" key="9">
    <source>
        <dbReference type="Google" id="ProtNLM"/>
    </source>
</evidence>
<dbReference type="InterPro" id="IPR059112">
    <property type="entry name" value="CysZ/EI24"/>
</dbReference>
<feature type="transmembrane region" description="Helical" evidence="6">
    <location>
        <begin position="126"/>
        <end position="148"/>
    </location>
</feature>
<feature type="transmembrane region" description="Helical" evidence="6">
    <location>
        <begin position="223"/>
        <end position="250"/>
    </location>
</feature>
<organism evidence="7 8">
    <name type="scientific">Glaciimonas immobilis</name>
    <dbReference type="NCBI Taxonomy" id="728004"/>
    <lineage>
        <taxon>Bacteria</taxon>
        <taxon>Pseudomonadati</taxon>
        <taxon>Pseudomonadota</taxon>
        <taxon>Betaproteobacteria</taxon>
        <taxon>Burkholderiales</taxon>
        <taxon>Oxalobacteraceae</taxon>
        <taxon>Glaciimonas</taxon>
    </lineage>
</organism>
<reference evidence="7 8" key="1">
    <citation type="submission" date="2020-08" db="EMBL/GenBank/DDBJ databases">
        <title>Genomic Encyclopedia of Type Strains, Phase IV (KMG-IV): sequencing the most valuable type-strain genomes for metagenomic binning, comparative biology and taxonomic classification.</title>
        <authorList>
            <person name="Goeker M."/>
        </authorList>
    </citation>
    <scope>NUCLEOTIDE SEQUENCE [LARGE SCALE GENOMIC DNA]</scope>
    <source>
        <strain evidence="7 8">DSM 23240</strain>
    </source>
</reference>
<feature type="transmembrane region" description="Helical" evidence="6">
    <location>
        <begin position="79"/>
        <end position="105"/>
    </location>
</feature>
<feature type="transmembrane region" description="Helical" evidence="6">
    <location>
        <begin position="21"/>
        <end position="43"/>
    </location>
</feature>
<dbReference type="AlphaFoldDB" id="A0A840RXG5"/>
<sequence length="305" mass="33423">MRPVIVAFGRALLSQMHFRMLMLTFLPFLISVAIWAIALWLGLQPLVDWLQSHLVGSTGLNAAGGALSWLGLGALKAVIVPWVALWLLLPLMILTALIFVGLIALPAVAHHVGGRHYAELAQRKGGSLFGSIWISGTSFLLFCILWLVTLPLWLIPPLAFVIPALLWGWLTYRVIAYDALSAYADKDELKAILKIHRWPLLTIGIVTGMLGAAPTLLWLGGALWLIVLPFMAAGSIWLYVLVFVFTGLWFEYYCLEALSKYRAANLASIIIAERGIVPGAHADSQFSAETKDDNSPHFSATKGRG</sequence>
<feature type="region of interest" description="Disordered" evidence="5">
    <location>
        <begin position="285"/>
        <end position="305"/>
    </location>
</feature>
<dbReference type="Proteomes" id="UP000571084">
    <property type="component" value="Unassembled WGS sequence"/>
</dbReference>
<keyword evidence="3 6" id="KW-1133">Transmembrane helix</keyword>